<gene>
    <name evidence="1" type="ORF">JOF53_000034</name>
</gene>
<dbReference type="EMBL" id="JAGIOO010000001">
    <property type="protein sequence ID" value="MBP2471162.1"/>
    <property type="molecule type" value="Genomic_DNA"/>
</dbReference>
<reference evidence="1 2" key="1">
    <citation type="submission" date="2021-03" db="EMBL/GenBank/DDBJ databases">
        <title>Sequencing the genomes of 1000 actinobacteria strains.</title>
        <authorList>
            <person name="Klenk H.-P."/>
        </authorList>
    </citation>
    <scope>NUCLEOTIDE SEQUENCE [LARGE SCALE GENOMIC DNA]</scope>
    <source>
        <strain evidence="1 2">DSM 44580</strain>
    </source>
</reference>
<keyword evidence="2" id="KW-1185">Reference proteome</keyword>
<dbReference type="Proteomes" id="UP001519363">
    <property type="component" value="Unassembled WGS sequence"/>
</dbReference>
<accession>A0ABS5A4F8</accession>
<dbReference type="RefSeq" id="WP_086788214.1">
    <property type="nucleotide sequence ID" value="NZ_JAGIOO010000001.1"/>
</dbReference>
<name>A0ABS5A4F8_9PSEU</name>
<sequence length="448" mass="48427">MTGTNHAVAAPSLRFLRERRGWSWRDLAQALRTTARELGVVAVAGRPSASIERTVARWESQRNPTLPGERYQFLLAAVYARTPAGGLELGPGSDFVTYLEVLRQAGTAEGRLRELRNLVEGGSARDTTDLLAAVVPGVQARVLAVLRAPERLDDELCQELSDSTAAINQSIGTVPFGRLHVRLAPLLEVGRQLAEAELPDAVQGQAVAFAAQTYALGARLAFETRDDEMAVHLYRRAAETAAQHLDRRLRAEIATSHTMVTLHATGDVEAARGIARGAVRDAHAASSYAVRARAHAVHAELCARGGQPEAANNALERAWRSVEQLHVDEPANSFNEDRLNGFDGLCALHAGNAEHAHNRLSTSVATLTGPRDAVQRGIVLADLALARLKLGEPDACAELLAESVDLAARTQGRVAAQRIRQTRAALQPWRTEDFVGVLDEHIHEQLLG</sequence>
<organism evidence="1 2">
    <name type="scientific">Crossiella equi</name>
    <dbReference type="NCBI Taxonomy" id="130796"/>
    <lineage>
        <taxon>Bacteria</taxon>
        <taxon>Bacillati</taxon>
        <taxon>Actinomycetota</taxon>
        <taxon>Actinomycetes</taxon>
        <taxon>Pseudonocardiales</taxon>
        <taxon>Pseudonocardiaceae</taxon>
        <taxon>Crossiella</taxon>
    </lineage>
</organism>
<evidence type="ECO:0000313" key="1">
    <source>
        <dbReference type="EMBL" id="MBP2471162.1"/>
    </source>
</evidence>
<protein>
    <submittedName>
        <fullName evidence="1">Transcriptional regulator with XRE-family HTH domain</fullName>
    </submittedName>
</protein>
<proteinExistence type="predicted"/>
<evidence type="ECO:0000313" key="2">
    <source>
        <dbReference type="Proteomes" id="UP001519363"/>
    </source>
</evidence>
<comment type="caution">
    <text evidence="1">The sequence shown here is derived from an EMBL/GenBank/DDBJ whole genome shotgun (WGS) entry which is preliminary data.</text>
</comment>